<protein>
    <submittedName>
        <fullName evidence="1 2">Uncharacterized protein</fullName>
    </submittedName>
</protein>
<evidence type="ECO:0000313" key="1">
    <source>
        <dbReference type="EMBL" id="PNT68070.1"/>
    </source>
</evidence>
<reference evidence="2" key="3">
    <citation type="submission" date="2018-08" db="UniProtKB">
        <authorList>
            <consortium name="EnsemblPlants"/>
        </authorList>
    </citation>
    <scope>IDENTIFICATION</scope>
    <source>
        <strain evidence="2">cv. Bd21</strain>
    </source>
</reference>
<name>A0A2K2D1B2_BRADI</name>
<dbReference type="EMBL" id="CM000882">
    <property type="protein sequence ID" value="PNT68070.1"/>
    <property type="molecule type" value="Genomic_DNA"/>
</dbReference>
<sequence>MHVTCHQAIPTTYFSTHATMPHHHIFTSSICSHLLSGDLITKCIFCTCMHATCHQCVSLTILFLGNIIAINQGITHG</sequence>
<dbReference type="AlphaFoldDB" id="A0A2K2D1B2"/>
<dbReference type="Proteomes" id="UP000008810">
    <property type="component" value="Chromosome 3"/>
</dbReference>
<dbReference type="EnsemblPlants" id="PNT68070">
    <property type="protein sequence ID" value="PNT68070"/>
    <property type="gene ID" value="BRADI_3g35523v3"/>
</dbReference>
<evidence type="ECO:0000313" key="2">
    <source>
        <dbReference type="EnsemblPlants" id="PNT68070"/>
    </source>
</evidence>
<reference evidence="1 2" key="1">
    <citation type="journal article" date="2010" name="Nature">
        <title>Genome sequencing and analysis of the model grass Brachypodium distachyon.</title>
        <authorList>
            <consortium name="International Brachypodium Initiative"/>
        </authorList>
    </citation>
    <scope>NUCLEOTIDE SEQUENCE [LARGE SCALE GENOMIC DNA]</scope>
    <source>
        <strain evidence="1 2">Bd21</strain>
    </source>
</reference>
<evidence type="ECO:0000313" key="3">
    <source>
        <dbReference type="Proteomes" id="UP000008810"/>
    </source>
</evidence>
<dbReference type="Gramene" id="PNT68070">
    <property type="protein sequence ID" value="PNT68070"/>
    <property type="gene ID" value="BRADI_3g35523v3"/>
</dbReference>
<organism evidence="1">
    <name type="scientific">Brachypodium distachyon</name>
    <name type="common">Purple false brome</name>
    <name type="synonym">Trachynia distachya</name>
    <dbReference type="NCBI Taxonomy" id="15368"/>
    <lineage>
        <taxon>Eukaryota</taxon>
        <taxon>Viridiplantae</taxon>
        <taxon>Streptophyta</taxon>
        <taxon>Embryophyta</taxon>
        <taxon>Tracheophyta</taxon>
        <taxon>Spermatophyta</taxon>
        <taxon>Magnoliopsida</taxon>
        <taxon>Liliopsida</taxon>
        <taxon>Poales</taxon>
        <taxon>Poaceae</taxon>
        <taxon>BOP clade</taxon>
        <taxon>Pooideae</taxon>
        <taxon>Stipodae</taxon>
        <taxon>Brachypodieae</taxon>
        <taxon>Brachypodium</taxon>
    </lineage>
</organism>
<keyword evidence="3" id="KW-1185">Reference proteome</keyword>
<accession>A0A2K2D1B2</accession>
<gene>
    <name evidence="1" type="ORF">BRADI_3g35523v3</name>
</gene>
<proteinExistence type="predicted"/>
<dbReference type="InParanoid" id="A0A2K2D1B2"/>
<reference evidence="1" key="2">
    <citation type="submission" date="2017-06" db="EMBL/GenBank/DDBJ databases">
        <title>WGS assembly of Brachypodium distachyon.</title>
        <authorList>
            <consortium name="The International Brachypodium Initiative"/>
            <person name="Lucas S."/>
            <person name="Harmon-Smith M."/>
            <person name="Lail K."/>
            <person name="Tice H."/>
            <person name="Grimwood J."/>
            <person name="Bruce D."/>
            <person name="Barry K."/>
            <person name="Shu S."/>
            <person name="Lindquist E."/>
            <person name="Wang M."/>
            <person name="Pitluck S."/>
            <person name="Vogel J.P."/>
            <person name="Garvin D.F."/>
            <person name="Mockler T.C."/>
            <person name="Schmutz J."/>
            <person name="Rokhsar D."/>
            <person name="Bevan M.W."/>
        </authorList>
    </citation>
    <scope>NUCLEOTIDE SEQUENCE</scope>
    <source>
        <strain evidence="1">Bd21</strain>
    </source>
</reference>